<evidence type="ECO:0000256" key="5">
    <source>
        <dbReference type="ARBA" id="ARBA00023235"/>
    </source>
</evidence>
<evidence type="ECO:0000256" key="3">
    <source>
        <dbReference type="ARBA" id="ARBA00022605"/>
    </source>
</evidence>
<dbReference type="GO" id="GO:0009089">
    <property type="term" value="P:lysine biosynthetic process via diaminopimelate"/>
    <property type="evidence" value="ECO:0007669"/>
    <property type="project" value="UniProtKB-UniRule"/>
</dbReference>
<feature type="binding site" evidence="6">
    <location>
        <begin position="240"/>
        <end position="241"/>
    </location>
    <ligand>
        <name>substrate</name>
    </ligand>
</feature>
<feature type="active site" description="Proton acceptor" evidence="6">
    <location>
        <position position="239"/>
    </location>
</feature>
<feature type="binding site" evidence="6">
    <location>
        <position position="46"/>
    </location>
    <ligand>
        <name>substrate</name>
    </ligand>
</feature>
<keyword evidence="5 6" id="KW-0413">Isomerase</keyword>
<dbReference type="UniPathway" id="UPA00034">
    <property type="reaction ID" value="UER00025"/>
</dbReference>
<comment type="catalytic activity">
    <reaction evidence="6">
        <text>(2S,6S)-2,6-diaminopimelate = meso-2,6-diaminopimelate</text>
        <dbReference type="Rhea" id="RHEA:15393"/>
        <dbReference type="ChEBI" id="CHEBI:57609"/>
        <dbReference type="ChEBI" id="CHEBI:57791"/>
        <dbReference type="EC" id="5.1.1.7"/>
    </reaction>
</comment>
<dbReference type="Gene3D" id="3.10.310.10">
    <property type="entry name" value="Diaminopimelate Epimerase, Chain A, domain 1"/>
    <property type="match status" value="2"/>
</dbReference>
<evidence type="ECO:0000256" key="6">
    <source>
        <dbReference type="HAMAP-Rule" id="MF_00197"/>
    </source>
</evidence>
<dbReference type="STRING" id="887898.HMPREF0551_2339"/>
<comment type="caution">
    <text evidence="8">The sequence shown here is derived from an EMBL/GenBank/DDBJ whole genome shotgun (WGS) entry which is preliminary data.</text>
</comment>
<name>E7S075_9BURK</name>
<evidence type="ECO:0000313" key="8">
    <source>
        <dbReference type="EMBL" id="EFV94224.1"/>
    </source>
</evidence>
<evidence type="ECO:0000256" key="4">
    <source>
        <dbReference type="ARBA" id="ARBA00023154"/>
    </source>
</evidence>
<evidence type="ECO:0000256" key="7">
    <source>
        <dbReference type="NCBIfam" id="TIGR00652"/>
    </source>
</evidence>
<gene>
    <name evidence="6 8" type="primary">dapF</name>
    <name evidence="8" type="ORF">HMPREF0551_2339</name>
</gene>
<feature type="binding site" evidence="6">
    <location>
        <begin position="84"/>
        <end position="85"/>
    </location>
    <ligand>
        <name>substrate</name>
    </ligand>
</feature>
<dbReference type="RefSeq" id="WP_005674765.1">
    <property type="nucleotide sequence ID" value="NZ_CP146288.1"/>
</dbReference>
<feature type="site" description="Could be important to modulate the pK values of the two catalytic cysteine residues" evidence="6">
    <location>
        <position position="230"/>
    </location>
</feature>
<proteinExistence type="inferred from homology"/>
<keyword evidence="3 6" id="KW-0028">Amino-acid biosynthesis</keyword>
<accession>E7S075</accession>
<dbReference type="HAMAP" id="MF_00197">
    <property type="entry name" value="DAP_epimerase"/>
    <property type="match status" value="1"/>
</dbReference>
<comment type="function">
    <text evidence="6">Catalyzes the stereoinversion of LL-2,6-diaminopimelate (L,L-DAP) to meso-diaminopimelate (meso-DAP), a precursor of L-lysine and an essential component of the bacterial peptidoglycan.</text>
</comment>
<dbReference type="eggNOG" id="COG0253">
    <property type="taxonomic scope" value="Bacteria"/>
</dbReference>
<dbReference type="PANTHER" id="PTHR31689:SF0">
    <property type="entry name" value="DIAMINOPIMELATE EPIMERASE"/>
    <property type="match status" value="1"/>
</dbReference>
<feature type="binding site" evidence="6">
    <location>
        <position position="13"/>
    </location>
    <ligand>
        <name>substrate</name>
    </ligand>
</feature>
<dbReference type="EC" id="5.1.1.7" evidence="6 7"/>
<dbReference type="PANTHER" id="PTHR31689">
    <property type="entry name" value="DIAMINOPIMELATE EPIMERASE, CHLOROPLASTIC"/>
    <property type="match status" value="1"/>
</dbReference>
<protein>
    <recommendedName>
        <fullName evidence="6 7">Diaminopimelate epimerase</fullName>
        <shortName evidence="6">DAP epimerase</shortName>
        <ecNumber evidence="6 7">5.1.1.7</ecNumber>
    </recommendedName>
    <alternativeName>
        <fullName evidence="6">PLP-independent amino acid racemase</fullName>
    </alternativeName>
</protein>
<dbReference type="SUPFAM" id="SSF54506">
    <property type="entry name" value="Diaminopimelate epimerase-like"/>
    <property type="match status" value="2"/>
</dbReference>
<evidence type="ECO:0000313" key="9">
    <source>
        <dbReference type="Proteomes" id="UP000011021"/>
    </source>
</evidence>
<reference evidence="8 9" key="1">
    <citation type="submission" date="2010-12" db="EMBL/GenBank/DDBJ databases">
        <authorList>
            <person name="Muzny D."/>
            <person name="Qin X."/>
            <person name="Deng J."/>
            <person name="Jiang H."/>
            <person name="Liu Y."/>
            <person name="Qu J."/>
            <person name="Song X.-Z."/>
            <person name="Zhang L."/>
            <person name="Thornton R."/>
            <person name="Coyle M."/>
            <person name="Francisco L."/>
            <person name="Jackson L."/>
            <person name="Javaid M."/>
            <person name="Korchina V."/>
            <person name="Kovar C."/>
            <person name="Mata R."/>
            <person name="Mathew T."/>
            <person name="Ngo R."/>
            <person name="Nguyen L."/>
            <person name="Nguyen N."/>
            <person name="Okwuonu G."/>
            <person name="Ongeri F."/>
            <person name="Pham C."/>
            <person name="Simmons D."/>
            <person name="Wilczek-Boney K."/>
            <person name="Hale W."/>
            <person name="Jakkamsetti A."/>
            <person name="Pham P."/>
            <person name="Ruth R."/>
            <person name="San Lucas F."/>
            <person name="Warren J."/>
            <person name="Zhang J."/>
            <person name="Zhao Z."/>
            <person name="Zhou C."/>
            <person name="Zhu D."/>
            <person name="Lee S."/>
            <person name="Bess C."/>
            <person name="Blankenburg K."/>
            <person name="Forbes L."/>
            <person name="Fu Q."/>
            <person name="Gubbala S."/>
            <person name="Hirani K."/>
            <person name="Jayaseelan J.C."/>
            <person name="Lara F."/>
            <person name="Munidasa M."/>
            <person name="Palculict T."/>
            <person name="Patil S."/>
            <person name="Pu L.-L."/>
            <person name="Saada N."/>
            <person name="Tang L."/>
            <person name="Weissenberger G."/>
            <person name="Zhu Y."/>
            <person name="Hemphill L."/>
            <person name="Shang Y."/>
            <person name="Youmans B."/>
            <person name="Ayvaz T."/>
            <person name="Ross M."/>
            <person name="Santibanez J."/>
            <person name="Aqrawi P."/>
            <person name="Gross S."/>
            <person name="Joshi V."/>
            <person name="Fowler G."/>
            <person name="Nazareth L."/>
            <person name="Reid J."/>
            <person name="Worley K."/>
            <person name="Petrosino J."/>
            <person name="Highlander S."/>
            <person name="Gibbs R."/>
        </authorList>
    </citation>
    <scope>NUCLEOTIDE SEQUENCE [LARGE SCALE GENOMIC DNA]</scope>
    <source>
        <strain evidence="8 9">ATCC 51599</strain>
    </source>
</reference>
<evidence type="ECO:0000256" key="1">
    <source>
        <dbReference type="ARBA" id="ARBA00010219"/>
    </source>
</evidence>
<dbReference type="Proteomes" id="UP000011021">
    <property type="component" value="Unassembled WGS sequence"/>
</dbReference>
<comment type="pathway">
    <text evidence="6">Amino-acid biosynthesis; L-lysine biosynthesis via DAP pathway; DL-2,6-diaminopimelate from LL-2,6-diaminopimelate: step 1/1.</text>
</comment>
<comment type="subcellular location">
    <subcellularLocation>
        <location evidence="6">Cytoplasm</location>
    </subcellularLocation>
</comment>
<dbReference type="GO" id="GO:0008837">
    <property type="term" value="F:diaminopimelate epimerase activity"/>
    <property type="evidence" value="ECO:0007669"/>
    <property type="project" value="UniProtKB-UniRule"/>
</dbReference>
<comment type="subunit">
    <text evidence="6">Homodimer.</text>
</comment>
<feature type="binding site" evidence="6">
    <location>
        <begin position="230"/>
        <end position="231"/>
    </location>
    <ligand>
        <name>substrate</name>
    </ligand>
</feature>
<feature type="site" description="Could be important to modulate the pK values of the two catalytic cysteine residues" evidence="6">
    <location>
        <position position="181"/>
    </location>
</feature>
<keyword evidence="9" id="KW-1185">Reference proteome</keyword>
<feature type="binding site" evidence="6">
    <location>
        <position position="74"/>
    </location>
    <ligand>
        <name>substrate</name>
    </ligand>
</feature>
<dbReference type="FunFam" id="3.10.310.10:FF:000001">
    <property type="entry name" value="Diaminopimelate epimerase"/>
    <property type="match status" value="1"/>
</dbReference>
<dbReference type="Pfam" id="PF01678">
    <property type="entry name" value="DAP_epimerase"/>
    <property type="match status" value="2"/>
</dbReference>
<feature type="active site" description="Proton donor" evidence="6">
    <location>
        <position position="83"/>
    </location>
</feature>
<dbReference type="InterPro" id="IPR001653">
    <property type="entry name" value="DAP_epimerase_DapF"/>
</dbReference>
<dbReference type="AlphaFoldDB" id="E7S075"/>
<dbReference type="NCBIfam" id="TIGR00652">
    <property type="entry name" value="DapF"/>
    <property type="match status" value="1"/>
</dbReference>
<keyword evidence="4 6" id="KW-0457">Lysine biosynthesis</keyword>
<comment type="similarity">
    <text evidence="1 6">Belongs to the diaminopimelate epimerase family.</text>
</comment>
<dbReference type="GO" id="GO:0005829">
    <property type="term" value="C:cytosol"/>
    <property type="evidence" value="ECO:0007669"/>
    <property type="project" value="TreeGrafter"/>
</dbReference>
<keyword evidence="2 6" id="KW-0963">Cytoplasm</keyword>
<sequence length="309" mass="33143">MKLRLTKMHGAGNDFVVIDATRGMPPVSLAQWRWLADRHVGVGADQILIVERPTAEQVAAAGPEGLDFVYRIINADGIEVEQCGNGARCFVRFVHEQGLTDRDRIRVLTRGGIISPRLLPDGGVEVNMGEPSFDPGRLPFSTRGLVPRQQGQAMLWPLALEASPGEVFTREVALVSMGNPHAVQVVEDVKQAPVQTEGRLIELHPRFPARVNAGFMQVLSRGEIALRVFERGAGETLACGTGACAAAVAGMQQGLLDHEVRVRALGGTLTIRWEGPGSPVFLAGPAVTVFSTEVELPDDPPGADGEALR</sequence>
<organism evidence="8 9">
    <name type="scientific">Lautropia mirabilis ATCC 51599</name>
    <dbReference type="NCBI Taxonomy" id="887898"/>
    <lineage>
        <taxon>Bacteria</taxon>
        <taxon>Pseudomonadati</taxon>
        <taxon>Pseudomonadota</taxon>
        <taxon>Betaproteobacteria</taxon>
        <taxon>Burkholderiales</taxon>
        <taxon>Burkholderiaceae</taxon>
        <taxon>Lautropia</taxon>
    </lineage>
</organism>
<dbReference type="HOGENOM" id="CLU_053306_1_1_4"/>
<feature type="binding site" evidence="6">
    <location>
        <position position="179"/>
    </location>
    <ligand>
        <name>substrate</name>
    </ligand>
</feature>
<evidence type="ECO:0000256" key="2">
    <source>
        <dbReference type="ARBA" id="ARBA00022490"/>
    </source>
</evidence>
<feature type="binding site" evidence="6">
    <location>
        <position position="212"/>
    </location>
    <ligand>
        <name>substrate</name>
    </ligand>
</feature>
<dbReference type="EMBL" id="AEQP01000022">
    <property type="protein sequence ID" value="EFV94224.1"/>
    <property type="molecule type" value="Genomic_DNA"/>
</dbReference>